<name>A0A8R7V011_TRIUA</name>
<evidence type="ECO:0000313" key="2">
    <source>
        <dbReference type="Proteomes" id="UP000015106"/>
    </source>
</evidence>
<accession>A0A8R7V011</accession>
<organism evidence="1 2">
    <name type="scientific">Triticum urartu</name>
    <name type="common">Red wild einkorn</name>
    <name type="synonym">Crithodium urartu</name>
    <dbReference type="NCBI Taxonomy" id="4572"/>
    <lineage>
        <taxon>Eukaryota</taxon>
        <taxon>Viridiplantae</taxon>
        <taxon>Streptophyta</taxon>
        <taxon>Embryophyta</taxon>
        <taxon>Tracheophyta</taxon>
        <taxon>Spermatophyta</taxon>
        <taxon>Magnoliopsida</taxon>
        <taxon>Liliopsida</taxon>
        <taxon>Poales</taxon>
        <taxon>Poaceae</taxon>
        <taxon>BOP clade</taxon>
        <taxon>Pooideae</taxon>
        <taxon>Triticodae</taxon>
        <taxon>Triticeae</taxon>
        <taxon>Triticinae</taxon>
        <taxon>Triticum</taxon>
    </lineage>
</organism>
<dbReference type="AlphaFoldDB" id="A0A8R7V011"/>
<evidence type="ECO:0000313" key="1">
    <source>
        <dbReference type="EnsemblPlants" id="TuG1812G0700000220.01.T02"/>
    </source>
</evidence>
<dbReference type="EnsemblPlants" id="TuG1812G0700000220.01.T02">
    <property type="protein sequence ID" value="TuG1812G0700000220.01.T02"/>
    <property type="gene ID" value="TuG1812G0700000220.01"/>
</dbReference>
<reference evidence="2" key="1">
    <citation type="journal article" date="2013" name="Nature">
        <title>Draft genome of the wheat A-genome progenitor Triticum urartu.</title>
        <authorList>
            <person name="Ling H.Q."/>
            <person name="Zhao S."/>
            <person name="Liu D."/>
            <person name="Wang J."/>
            <person name="Sun H."/>
            <person name="Zhang C."/>
            <person name="Fan H."/>
            <person name="Li D."/>
            <person name="Dong L."/>
            <person name="Tao Y."/>
            <person name="Gao C."/>
            <person name="Wu H."/>
            <person name="Li Y."/>
            <person name="Cui Y."/>
            <person name="Guo X."/>
            <person name="Zheng S."/>
            <person name="Wang B."/>
            <person name="Yu K."/>
            <person name="Liang Q."/>
            <person name="Yang W."/>
            <person name="Lou X."/>
            <person name="Chen J."/>
            <person name="Feng M."/>
            <person name="Jian J."/>
            <person name="Zhang X."/>
            <person name="Luo G."/>
            <person name="Jiang Y."/>
            <person name="Liu J."/>
            <person name="Wang Z."/>
            <person name="Sha Y."/>
            <person name="Zhang B."/>
            <person name="Wu H."/>
            <person name="Tang D."/>
            <person name="Shen Q."/>
            <person name="Xue P."/>
            <person name="Zou S."/>
            <person name="Wang X."/>
            <person name="Liu X."/>
            <person name="Wang F."/>
            <person name="Yang Y."/>
            <person name="An X."/>
            <person name="Dong Z."/>
            <person name="Zhang K."/>
            <person name="Zhang X."/>
            <person name="Luo M.C."/>
            <person name="Dvorak J."/>
            <person name="Tong Y."/>
            <person name="Wang J."/>
            <person name="Yang H."/>
            <person name="Li Z."/>
            <person name="Wang D."/>
            <person name="Zhang A."/>
            <person name="Wang J."/>
        </authorList>
    </citation>
    <scope>NUCLEOTIDE SEQUENCE</scope>
    <source>
        <strain evidence="2">cv. G1812</strain>
    </source>
</reference>
<dbReference type="Proteomes" id="UP000015106">
    <property type="component" value="Chromosome 7"/>
</dbReference>
<reference evidence="1" key="2">
    <citation type="submission" date="2018-03" db="EMBL/GenBank/DDBJ databases">
        <title>The Triticum urartu genome reveals the dynamic nature of wheat genome evolution.</title>
        <authorList>
            <person name="Ling H."/>
            <person name="Ma B."/>
            <person name="Shi X."/>
            <person name="Liu H."/>
            <person name="Dong L."/>
            <person name="Sun H."/>
            <person name="Cao Y."/>
            <person name="Gao Q."/>
            <person name="Zheng S."/>
            <person name="Li Y."/>
            <person name="Yu Y."/>
            <person name="Du H."/>
            <person name="Qi M."/>
            <person name="Li Y."/>
            <person name="Yu H."/>
            <person name="Cui Y."/>
            <person name="Wang N."/>
            <person name="Chen C."/>
            <person name="Wu H."/>
            <person name="Zhao Y."/>
            <person name="Zhang J."/>
            <person name="Li Y."/>
            <person name="Zhou W."/>
            <person name="Zhang B."/>
            <person name="Hu W."/>
            <person name="Eijk M."/>
            <person name="Tang J."/>
            <person name="Witsenboer H."/>
            <person name="Zhao S."/>
            <person name="Li Z."/>
            <person name="Zhang A."/>
            <person name="Wang D."/>
            <person name="Liang C."/>
        </authorList>
    </citation>
    <scope>NUCLEOTIDE SEQUENCE [LARGE SCALE GENOMIC DNA]</scope>
    <source>
        <strain evidence="1">cv. G1812</strain>
    </source>
</reference>
<reference evidence="1" key="3">
    <citation type="submission" date="2022-06" db="UniProtKB">
        <authorList>
            <consortium name="EnsemblPlants"/>
        </authorList>
    </citation>
    <scope>IDENTIFICATION</scope>
</reference>
<protein>
    <submittedName>
        <fullName evidence="1">Uncharacterized protein</fullName>
    </submittedName>
</protein>
<sequence length="42" mass="4912">GRVVYGTWLRGLFDKKCFGHIRKVYKFRNIVAASRNGRPKLC</sequence>
<proteinExistence type="predicted"/>
<dbReference type="Gramene" id="TuG1812G0700000220.01.T02">
    <property type="protein sequence ID" value="TuG1812G0700000220.01.T02"/>
    <property type="gene ID" value="TuG1812G0700000220.01"/>
</dbReference>
<keyword evidence="2" id="KW-1185">Reference proteome</keyword>